<accession>A0ABQ5AK62</accession>
<feature type="compositionally biased region" description="Basic and acidic residues" evidence="1">
    <location>
        <begin position="200"/>
        <end position="212"/>
    </location>
</feature>
<evidence type="ECO:0000313" key="4">
    <source>
        <dbReference type="Proteomes" id="UP001151760"/>
    </source>
</evidence>
<feature type="compositionally biased region" description="Polar residues" evidence="1">
    <location>
        <begin position="213"/>
        <end position="226"/>
    </location>
</feature>
<keyword evidence="4" id="KW-1185">Reference proteome</keyword>
<reference evidence="3" key="2">
    <citation type="submission" date="2022-01" db="EMBL/GenBank/DDBJ databases">
        <authorList>
            <person name="Yamashiro T."/>
            <person name="Shiraishi A."/>
            <person name="Satake H."/>
            <person name="Nakayama K."/>
        </authorList>
    </citation>
    <scope>NUCLEOTIDE SEQUENCE</scope>
</reference>
<feature type="region of interest" description="Disordered" evidence="1">
    <location>
        <begin position="200"/>
        <end position="226"/>
    </location>
</feature>
<gene>
    <name evidence="3" type="ORF">Tco_0823171</name>
</gene>
<evidence type="ECO:0000256" key="1">
    <source>
        <dbReference type="SAM" id="MobiDB-lite"/>
    </source>
</evidence>
<evidence type="ECO:0000313" key="3">
    <source>
        <dbReference type="EMBL" id="GJT02002.1"/>
    </source>
</evidence>
<protein>
    <submittedName>
        <fullName evidence="3">Transposon, En/Spm-like protein</fullName>
    </submittedName>
</protein>
<proteinExistence type="predicted"/>
<reference evidence="3" key="1">
    <citation type="journal article" date="2022" name="Int. J. Mol. Sci.">
        <title>Draft Genome of Tanacetum Coccineum: Genomic Comparison of Closely Related Tanacetum-Family Plants.</title>
        <authorList>
            <person name="Yamashiro T."/>
            <person name="Shiraishi A."/>
            <person name="Nakayama K."/>
            <person name="Satake H."/>
        </authorList>
    </citation>
    <scope>NUCLEOTIDE SEQUENCE</scope>
</reference>
<dbReference type="Pfam" id="PF13952">
    <property type="entry name" value="DUF4216"/>
    <property type="match status" value="1"/>
</dbReference>
<sequence length="226" mass="25965">MSMGGYGGSNARWKDVEEVRLQRGDKECDWVDIRPSRGLKKDKYGFPLVNFSRPLVHTYEKLSDDPFIISSQAKQVFYIDDIRDVGWSHVIQTKMRDIYGMGSEENKDEFESKTKAVGGSKPVDHEVEDEIERDIIQKLRPGRVTEHGAKEKKSQVTKFGIEYKRMRGEAISGEKRLLLETIDFQSKKIEAQSKQIELMSKKNEAQSKKLESQSKQVESISKTNES</sequence>
<dbReference type="PANTHER" id="PTHR48258:SF15">
    <property type="entry name" value="OS02G0543900 PROTEIN"/>
    <property type="match status" value="1"/>
</dbReference>
<organism evidence="3 4">
    <name type="scientific">Tanacetum coccineum</name>
    <dbReference type="NCBI Taxonomy" id="301880"/>
    <lineage>
        <taxon>Eukaryota</taxon>
        <taxon>Viridiplantae</taxon>
        <taxon>Streptophyta</taxon>
        <taxon>Embryophyta</taxon>
        <taxon>Tracheophyta</taxon>
        <taxon>Spermatophyta</taxon>
        <taxon>Magnoliopsida</taxon>
        <taxon>eudicotyledons</taxon>
        <taxon>Gunneridae</taxon>
        <taxon>Pentapetalae</taxon>
        <taxon>asterids</taxon>
        <taxon>campanulids</taxon>
        <taxon>Asterales</taxon>
        <taxon>Asteraceae</taxon>
        <taxon>Asteroideae</taxon>
        <taxon>Anthemideae</taxon>
        <taxon>Anthemidinae</taxon>
        <taxon>Tanacetum</taxon>
    </lineage>
</organism>
<name>A0ABQ5AK62_9ASTR</name>
<dbReference type="EMBL" id="BQNB010012314">
    <property type="protein sequence ID" value="GJT02002.1"/>
    <property type="molecule type" value="Genomic_DNA"/>
</dbReference>
<dbReference type="PANTHER" id="PTHR48258">
    <property type="entry name" value="DUF4218 DOMAIN-CONTAINING PROTEIN-RELATED"/>
    <property type="match status" value="1"/>
</dbReference>
<evidence type="ECO:0000259" key="2">
    <source>
        <dbReference type="Pfam" id="PF13952"/>
    </source>
</evidence>
<dbReference type="Proteomes" id="UP001151760">
    <property type="component" value="Unassembled WGS sequence"/>
</dbReference>
<comment type="caution">
    <text evidence="3">The sequence shown here is derived from an EMBL/GenBank/DDBJ whole genome shotgun (WGS) entry which is preliminary data.</text>
</comment>
<dbReference type="InterPro" id="IPR025312">
    <property type="entry name" value="DUF4216"/>
</dbReference>
<feature type="domain" description="DUF4216" evidence="2">
    <location>
        <begin position="27"/>
        <end position="89"/>
    </location>
</feature>